<evidence type="ECO:0000313" key="3">
    <source>
        <dbReference type="EMBL" id="GDY79642.1"/>
    </source>
</evidence>
<feature type="region of interest" description="Disordered" evidence="1">
    <location>
        <begin position="29"/>
        <end position="49"/>
    </location>
</feature>
<comment type="caution">
    <text evidence="3">The sequence shown here is derived from an EMBL/GenBank/DDBJ whole genome shotgun (WGS) entry which is preliminary data.</text>
</comment>
<evidence type="ECO:0000313" key="4">
    <source>
        <dbReference type="Proteomes" id="UP000299211"/>
    </source>
</evidence>
<accession>A0A4D4N520</accession>
<organism evidence="3 4">
    <name type="scientific">Streptomyces avermitilis</name>
    <dbReference type="NCBI Taxonomy" id="33903"/>
    <lineage>
        <taxon>Bacteria</taxon>
        <taxon>Bacillati</taxon>
        <taxon>Actinomycetota</taxon>
        <taxon>Actinomycetes</taxon>
        <taxon>Kitasatosporales</taxon>
        <taxon>Streptomycetaceae</taxon>
        <taxon>Streptomyces</taxon>
    </lineage>
</organism>
<reference evidence="3 4" key="1">
    <citation type="submission" date="2019-04" db="EMBL/GenBank/DDBJ databases">
        <title>Draft genome sequences of Streptomyces avermitilis ATCC 31267.</title>
        <authorList>
            <person name="Komaki H."/>
            <person name="Tamura T."/>
            <person name="Hosoyama A."/>
        </authorList>
    </citation>
    <scope>NUCLEOTIDE SEQUENCE [LARGE SCALE GENOMIC DNA]</scope>
    <source>
        <strain evidence="3 4">ATCC 31267</strain>
    </source>
</reference>
<dbReference type="AlphaFoldDB" id="A0A4D4N520"/>
<dbReference type="EMBL" id="BJHY01000002">
    <property type="protein sequence ID" value="GDY79642.1"/>
    <property type="molecule type" value="Genomic_DNA"/>
</dbReference>
<sequence>MSAVTVMAVVPAPGCGGGHYLHPPLASAPADSTPGLPRINDDNVAAMAA</sequence>
<dbReference type="RefSeq" id="WP_154696718.1">
    <property type="nucleotide sequence ID" value="NZ_BAABTN010000057.1"/>
</dbReference>
<protein>
    <submittedName>
        <fullName evidence="3">Uncharacterized protein</fullName>
    </submittedName>
</protein>
<dbReference type="Proteomes" id="UP000299211">
    <property type="component" value="Unassembled WGS sequence"/>
</dbReference>
<evidence type="ECO:0000313" key="5">
    <source>
        <dbReference type="Proteomes" id="UP000302139"/>
    </source>
</evidence>
<reference evidence="2 5" key="2">
    <citation type="submission" date="2019-04" db="EMBL/GenBank/DDBJ databases">
        <title>Draft genome sequences of Streptomyces avermitilis NBRC 14893.</title>
        <authorList>
            <person name="Komaki H."/>
            <person name="Tamura T."/>
            <person name="Hosoyama A."/>
        </authorList>
    </citation>
    <scope>NUCLEOTIDE SEQUENCE [LARGE SCALE GENOMIC DNA]</scope>
    <source>
        <strain evidence="2 5">NBRC 14893</strain>
    </source>
</reference>
<proteinExistence type="predicted"/>
<dbReference type="GeneID" id="42527426"/>
<dbReference type="EMBL" id="BJHX01000002">
    <property type="protein sequence ID" value="GDY69392.1"/>
    <property type="molecule type" value="Genomic_DNA"/>
</dbReference>
<gene>
    <name evidence="2" type="ORF">SAV14893_087850</name>
    <name evidence="3" type="ORF">SAV31267_091270</name>
</gene>
<name>A0A4D4N520_STRAX</name>
<evidence type="ECO:0000256" key="1">
    <source>
        <dbReference type="SAM" id="MobiDB-lite"/>
    </source>
</evidence>
<dbReference type="Proteomes" id="UP000302139">
    <property type="component" value="Unassembled WGS sequence"/>
</dbReference>
<evidence type="ECO:0000313" key="2">
    <source>
        <dbReference type="EMBL" id="GDY69392.1"/>
    </source>
</evidence>